<dbReference type="EMBL" id="VCGU01000459">
    <property type="protein sequence ID" value="TRY60918.1"/>
    <property type="molecule type" value="Genomic_DNA"/>
</dbReference>
<dbReference type="AlphaFoldDB" id="A0A553N663"/>
<feature type="compositionally biased region" description="Pro residues" evidence="1">
    <location>
        <begin position="60"/>
        <end position="77"/>
    </location>
</feature>
<feature type="compositionally biased region" description="Polar residues" evidence="1">
    <location>
        <begin position="286"/>
        <end position="295"/>
    </location>
</feature>
<organism evidence="2 3">
    <name type="scientific">Tigriopus californicus</name>
    <name type="common">Marine copepod</name>
    <dbReference type="NCBI Taxonomy" id="6832"/>
    <lineage>
        <taxon>Eukaryota</taxon>
        <taxon>Metazoa</taxon>
        <taxon>Ecdysozoa</taxon>
        <taxon>Arthropoda</taxon>
        <taxon>Crustacea</taxon>
        <taxon>Multicrustacea</taxon>
        <taxon>Hexanauplia</taxon>
        <taxon>Copepoda</taxon>
        <taxon>Harpacticoida</taxon>
        <taxon>Harpacticidae</taxon>
        <taxon>Tigriopus</taxon>
    </lineage>
</organism>
<feature type="region of interest" description="Disordered" evidence="1">
    <location>
        <begin position="36"/>
        <end position="151"/>
    </location>
</feature>
<feature type="compositionally biased region" description="Low complexity" evidence="1">
    <location>
        <begin position="36"/>
        <end position="59"/>
    </location>
</feature>
<reference evidence="2 3" key="1">
    <citation type="journal article" date="2018" name="Nat. Ecol. Evol.">
        <title>Genomic signatures of mitonuclear coevolution across populations of Tigriopus californicus.</title>
        <authorList>
            <person name="Barreto F.S."/>
            <person name="Watson E.T."/>
            <person name="Lima T.G."/>
            <person name="Willett C.S."/>
            <person name="Edmands S."/>
            <person name="Li W."/>
            <person name="Burton R.S."/>
        </authorList>
    </citation>
    <scope>NUCLEOTIDE SEQUENCE [LARGE SCALE GENOMIC DNA]</scope>
    <source>
        <strain evidence="2 3">San Diego</strain>
    </source>
</reference>
<protein>
    <submittedName>
        <fullName evidence="2">Uncharacterized protein</fullName>
    </submittedName>
</protein>
<gene>
    <name evidence="2" type="ORF">TCAL_16329</name>
</gene>
<evidence type="ECO:0000313" key="2">
    <source>
        <dbReference type="EMBL" id="TRY60918.1"/>
    </source>
</evidence>
<feature type="compositionally biased region" description="Polar residues" evidence="1">
    <location>
        <begin position="218"/>
        <end position="228"/>
    </location>
</feature>
<feature type="region of interest" description="Disordered" evidence="1">
    <location>
        <begin position="265"/>
        <end position="306"/>
    </location>
</feature>
<evidence type="ECO:0000313" key="3">
    <source>
        <dbReference type="Proteomes" id="UP000318571"/>
    </source>
</evidence>
<feature type="compositionally biased region" description="Low complexity" evidence="1">
    <location>
        <begin position="107"/>
        <end position="116"/>
    </location>
</feature>
<sequence length="344" mass="38265">MPTAICHNCESHSNAALAFGRKNRIAQLLSSPLPQYGSNSHYNNGHSNNNNNNNNHSSPPRLPPISRPPSTPSPPPTRGRERGRSRAKARRKDSISAAVKQRALSVLRPNQNRLPRSPSPPPVKKGGSKESMPPCSHCQPRYSDSPEKLGLRPTLSIFSDDLQPDSNSIHMQYAPPEPKGVWERAIAKVKSNQDQNLNPAHSAGSAKNRRARSEVRTRTSGPLRSNVNEFYASDFKGNQKKSNESTYGKENANLKRTLSIVAYAEPSEGGRHHRPRAQLRRKARMEQTQKQLASRSKSRSRTSHAHLEQSLVKGTFTIWPGKEGIWLPFELVAQKKSFSSVAYD</sequence>
<evidence type="ECO:0000256" key="1">
    <source>
        <dbReference type="SAM" id="MobiDB-lite"/>
    </source>
</evidence>
<accession>A0A553N663</accession>
<feature type="region of interest" description="Disordered" evidence="1">
    <location>
        <begin position="190"/>
        <end position="251"/>
    </location>
</feature>
<comment type="caution">
    <text evidence="2">The sequence shown here is derived from an EMBL/GenBank/DDBJ whole genome shotgun (WGS) entry which is preliminary data.</text>
</comment>
<proteinExistence type="predicted"/>
<feature type="compositionally biased region" description="Basic residues" evidence="1">
    <location>
        <begin position="271"/>
        <end position="283"/>
    </location>
</feature>
<feature type="compositionally biased region" description="Polar residues" evidence="1">
    <location>
        <begin position="190"/>
        <end position="199"/>
    </location>
</feature>
<dbReference type="Proteomes" id="UP000318571">
    <property type="component" value="Chromosome 8"/>
</dbReference>
<name>A0A553N663_TIGCA</name>
<keyword evidence="3" id="KW-1185">Reference proteome</keyword>